<keyword evidence="2" id="KW-1185">Reference proteome</keyword>
<reference evidence="2" key="1">
    <citation type="submission" date="2015-07" db="EMBL/GenBank/DDBJ databases">
        <title>Fjat-10053 dsm26.</title>
        <authorList>
            <person name="Liu B."/>
            <person name="Wang J."/>
            <person name="Zhu Y."/>
            <person name="Liu G."/>
            <person name="Chen Q."/>
            <person name="Chen Z."/>
            <person name="Lan J."/>
            <person name="Che J."/>
            <person name="Ge C."/>
            <person name="Shi H."/>
            <person name="Pan Z."/>
            <person name="Liu X."/>
        </authorList>
    </citation>
    <scope>NUCLEOTIDE SEQUENCE [LARGE SCALE GENOMIC DNA]</scope>
    <source>
        <strain evidence="2">DSM 26</strain>
    </source>
</reference>
<dbReference type="GeneID" id="66870713"/>
<accession>A0A0L0QNF5</accession>
<dbReference type="EMBL" id="LGTO01000007">
    <property type="protein sequence ID" value="KNE20155.1"/>
    <property type="molecule type" value="Genomic_DNA"/>
</dbReference>
<dbReference type="OrthoDB" id="2351076at2"/>
<sequence length="548" mass="62917">MRIQQLKEILQLNKSVFPQLQQLKKGQIIQGKVIKIYPQDKAQIQLGGLKLIAQLQAPLTAGLHYHFQIMQADEIFNLKVLGNQTHETAAVGAKHLLNQLSFKPSAHQVAFVQQLMEEQVPFNRQQLQQAFQFMSAHKNKQDLIPIIKEMVLHELPINEQTFQALHVQKNNQLVAQFQKLSHMLSQHMENSPLQQLLSDLLEPSAENVVKSQQQIYKLLVGKNKQLLPLIQTLGGDNNITSLQTLKKLEHYIHHHQETMQHANQILKKWESKLLLAAANQFTLSEAEVSQLKQDTTATFPTLISDKNAQTIDFGRLLVQLRSLQKPQTYQQLERFITLSQTYVLAEPKKQWLELVRQHLQFSGISHEYKLAKDETPPVTLKSQLILALQQTDGALKERIQQVLHHLNGLQISSVQDSQNGFLQAYIQIPAIKLGLPNDMELKFEGKKLRTGKLDPDHCRIVFYLELTNMKETVVDMHVQNRNVSITVFNDHKALRSLSMKLQPLLRKGLREMNYHLSSISFLTLHEEEKKKSITSSNAQVYQGVDFRI</sequence>
<evidence type="ECO:0000313" key="1">
    <source>
        <dbReference type="EMBL" id="KNE20155.1"/>
    </source>
</evidence>
<dbReference type="RefSeq" id="WP_050352723.1">
    <property type="nucleotide sequence ID" value="NZ_BOSN01000001.1"/>
</dbReference>
<dbReference type="Proteomes" id="UP000036780">
    <property type="component" value="Unassembled WGS sequence"/>
</dbReference>
<comment type="caution">
    <text evidence="1">The sequence shown here is derived from an EMBL/GenBank/DDBJ whole genome shotgun (WGS) entry which is preliminary data.</text>
</comment>
<evidence type="ECO:0008006" key="3">
    <source>
        <dbReference type="Google" id="ProtNLM"/>
    </source>
</evidence>
<proteinExistence type="predicted"/>
<organism evidence="1 2">
    <name type="scientific">Virgibacillus pantothenticus</name>
    <dbReference type="NCBI Taxonomy" id="1473"/>
    <lineage>
        <taxon>Bacteria</taxon>
        <taxon>Bacillati</taxon>
        <taxon>Bacillota</taxon>
        <taxon>Bacilli</taxon>
        <taxon>Bacillales</taxon>
        <taxon>Bacillaceae</taxon>
        <taxon>Virgibacillus</taxon>
    </lineage>
</organism>
<dbReference type="PATRIC" id="fig|1473.5.peg.2186"/>
<evidence type="ECO:0000313" key="2">
    <source>
        <dbReference type="Proteomes" id="UP000036780"/>
    </source>
</evidence>
<dbReference type="AlphaFoldDB" id="A0A0L0QNF5"/>
<protein>
    <recommendedName>
        <fullName evidence="3">Flagellar hook-length control protein-like C-terminal domain-containing protein</fullName>
    </recommendedName>
</protein>
<name>A0A0L0QNF5_VIRPA</name>
<gene>
    <name evidence="1" type="ORF">AFK71_17340</name>
</gene>